<organism evidence="3">
    <name type="scientific">marine sediment metagenome</name>
    <dbReference type="NCBI Taxonomy" id="412755"/>
    <lineage>
        <taxon>unclassified sequences</taxon>
        <taxon>metagenomes</taxon>
        <taxon>ecological metagenomes</taxon>
    </lineage>
</organism>
<evidence type="ECO:0000256" key="1">
    <source>
        <dbReference type="SAM" id="MobiDB-lite"/>
    </source>
</evidence>
<feature type="transmembrane region" description="Helical" evidence="2">
    <location>
        <begin position="106"/>
        <end position="129"/>
    </location>
</feature>
<proteinExistence type="predicted"/>
<dbReference type="EMBL" id="LAZR01000539">
    <property type="protein sequence ID" value="KKN64934.1"/>
    <property type="molecule type" value="Genomic_DNA"/>
</dbReference>
<protein>
    <submittedName>
        <fullName evidence="3">Uncharacterized protein</fullName>
    </submittedName>
</protein>
<comment type="caution">
    <text evidence="3">The sequence shown here is derived from an EMBL/GenBank/DDBJ whole genome shotgun (WGS) entry which is preliminary data.</text>
</comment>
<reference evidence="3" key="1">
    <citation type="journal article" date="2015" name="Nature">
        <title>Complex archaea that bridge the gap between prokaryotes and eukaryotes.</title>
        <authorList>
            <person name="Spang A."/>
            <person name="Saw J.H."/>
            <person name="Jorgensen S.L."/>
            <person name="Zaremba-Niedzwiedzka K."/>
            <person name="Martijn J."/>
            <person name="Lind A.E."/>
            <person name="van Eijk R."/>
            <person name="Schleper C."/>
            <person name="Guy L."/>
            <person name="Ettema T.J."/>
        </authorList>
    </citation>
    <scope>NUCLEOTIDE SEQUENCE</scope>
</reference>
<feature type="region of interest" description="Disordered" evidence="1">
    <location>
        <begin position="40"/>
        <end position="95"/>
    </location>
</feature>
<accession>A0A0F9SD25</accession>
<evidence type="ECO:0000256" key="2">
    <source>
        <dbReference type="SAM" id="Phobius"/>
    </source>
</evidence>
<feature type="compositionally biased region" description="Acidic residues" evidence="1">
    <location>
        <begin position="65"/>
        <end position="89"/>
    </location>
</feature>
<evidence type="ECO:0000313" key="3">
    <source>
        <dbReference type="EMBL" id="KKN64934.1"/>
    </source>
</evidence>
<keyword evidence="2" id="KW-1133">Transmembrane helix</keyword>
<keyword evidence="2" id="KW-0472">Membrane</keyword>
<name>A0A0F9SD25_9ZZZZ</name>
<feature type="region of interest" description="Disordered" evidence="1">
    <location>
        <begin position="144"/>
        <end position="184"/>
    </location>
</feature>
<sequence length="264" mass="28716">MAVEFQCEHCDALLSAEAEAGAEVECPHCGQAAVVPEGLAALPSPQVPGQSPPPVPTDQAAADAPADEPSPEATDENGEPLDEEEEDEEHHEPSAMMKWLSDSVPWVISLFATLTVFLILWFINMLVIYGKPEDVPVPDIVQSQQPGGSISPADMATSDRSRTVRPTPTRKFSKKESPTVDSGKTSDAVELIAPLYQGHRLSSAEKQGLEHNTLLRVQAAEREALAAMGKIHPFFRRAGMRLVGLFKGPTQYYQYYISIRPDQG</sequence>
<gene>
    <name evidence="3" type="ORF">LCGC14_0486300</name>
</gene>
<dbReference type="AlphaFoldDB" id="A0A0F9SD25"/>
<keyword evidence="2" id="KW-0812">Transmembrane</keyword>